<dbReference type="Proteomes" id="UP000701853">
    <property type="component" value="Chromosome 12"/>
</dbReference>
<evidence type="ECO:0000313" key="1">
    <source>
        <dbReference type="EMBL" id="KAG8475025.1"/>
    </source>
</evidence>
<sequence>MPYYGLIPLRVYSMKLSYFYSVSSAPISDSVFRETLPTKTLPTLPSPPLPLSHLKKADGQSFIAGSTCKQGKNGERTSKTGSADELNIGYFDDMSELKQHGGKGSADELNRGYFDDMSELNNTVILIPDIAARKFHAMDVIYSDGRKSKLPIVFDASKLAVPQASLVCLSFRANSQAMVDYWSKPFMTPLVIPRACSYMRFYIFAI</sequence>
<evidence type="ECO:0000313" key="2">
    <source>
        <dbReference type="Proteomes" id="UP000701853"/>
    </source>
</evidence>
<dbReference type="InterPro" id="IPR007849">
    <property type="entry name" value="ATP10"/>
</dbReference>
<comment type="caution">
    <text evidence="1">The sequence shown here is derived from an EMBL/GenBank/DDBJ whole genome shotgun (WGS) entry which is preliminary data.</text>
</comment>
<reference evidence="1 2" key="1">
    <citation type="journal article" date="2021" name="bioRxiv">
        <title>The Gossypium anomalum genome as a resource for cotton improvement and evolutionary analysis of hybrid incompatibility.</title>
        <authorList>
            <person name="Grover C.E."/>
            <person name="Yuan D."/>
            <person name="Arick M.A."/>
            <person name="Miller E.R."/>
            <person name="Hu G."/>
            <person name="Peterson D.G."/>
            <person name="Wendel J.F."/>
            <person name="Udall J.A."/>
        </authorList>
    </citation>
    <scope>NUCLEOTIDE SEQUENCE [LARGE SCALE GENOMIC DNA]</scope>
    <source>
        <strain evidence="1">JFW-Udall</strain>
        <tissue evidence="1">Leaf</tissue>
    </source>
</reference>
<name>A0A8J6CLV2_9ROSI</name>
<dbReference type="EMBL" id="JAHUZN010000012">
    <property type="protein sequence ID" value="KAG8475025.1"/>
    <property type="molecule type" value="Genomic_DNA"/>
</dbReference>
<dbReference type="GO" id="GO:0005743">
    <property type="term" value="C:mitochondrial inner membrane"/>
    <property type="evidence" value="ECO:0007669"/>
    <property type="project" value="TreeGrafter"/>
</dbReference>
<dbReference type="GO" id="GO:0033615">
    <property type="term" value="P:mitochondrial proton-transporting ATP synthase complex assembly"/>
    <property type="evidence" value="ECO:0007669"/>
    <property type="project" value="TreeGrafter"/>
</dbReference>
<keyword evidence="2" id="KW-1185">Reference proteome</keyword>
<gene>
    <name evidence="1" type="ORF">CXB51_031795</name>
</gene>
<accession>A0A8J6CLV2</accession>
<protein>
    <submittedName>
        <fullName evidence="1">Uncharacterized protein</fullName>
    </submittedName>
</protein>
<dbReference type="PANTHER" id="PTHR28106">
    <property type="entry name" value="MITOCHONDRIAL ATPASE COMPLEX SUBUNIT ATP10"/>
    <property type="match status" value="1"/>
</dbReference>
<dbReference type="PANTHER" id="PTHR28106:SF1">
    <property type="entry name" value="MITOCHONDRIAL ATPASE COMPLEX SUBUNIT ATP10"/>
    <property type="match status" value="1"/>
</dbReference>
<proteinExistence type="predicted"/>
<dbReference type="AlphaFoldDB" id="A0A8J6CLV2"/>
<organism evidence="1 2">
    <name type="scientific">Gossypium anomalum</name>
    <dbReference type="NCBI Taxonomy" id="47600"/>
    <lineage>
        <taxon>Eukaryota</taxon>
        <taxon>Viridiplantae</taxon>
        <taxon>Streptophyta</taxon>
        <taxon>Embryophyta</taxon>
        <taxon>Tracheophyta</taxon>
        <taxon>Spermatophyta</taxon>
        <taxon>Magnoliopsida</taxon>
        <taxon>eudicotyledons</taxon>
        <taxon>Gunneridae</taxon>
        <taxon>Pentapetalae</taxon>
        <taxon>rosids</taxon>
        <taxon>malvids</taxon>
        <taxon>Malvales</taxon>
        <taxon>Malvaceae</taxon>
        <taxon>Malvoideae</taxon>
        <taxon>Gossypium</taxon>
    </lineage>
</organism>
<dbReference type="OrthoDB" id="17089at2759"/>